<evidence type="ECO:0000313" key="3">
    <source>
        <dbReference type="Proteomes" id="UP000294796"/>
    </source>
</evidence>
<evidence type="ECO:0008006" key="4">
    <source>
        <dbReference type="Google" id="ProtNLM"/>
    </source>
</evidence>
<dbReference type="RefSeq" id="WP_133321731.1">
    <property type="nucleotide sequence ID" value="NZ_SMTF01000005.1"/>
</dbReference>
<gene>
    <name evidence="2" type="ORF">E2F46_08965</name>
</gene>
<organism evidence="2 3">
    <name type="scientific">Luteimonas aestuarii</name>
    <dbReference type="NCBI Taxonomy" id="453837"/>
    <lineage>
        <taxon>Bacteria</taxon>
        <taxon>Pseudomonadati</taxon>
        <taxon>Pseudomonadota</taxon>
        <taxon>Gammaproteobacteria</taxon>
        <taxon>Lysobacterales</taxon>
        <taxon>Lysobacteraceae</taxon>
        <taxon>Luteimonas</taxon>
    </lineage>
</organism>
<feature type="transmembrane region" description="Helical" evidence="1">
    <location>
        <begin position="81"/>
        <end position="100"/>
    </location>
</feature>
<keyword evidence="1" id="KW-0812">Transmembrane</keyword>
<keyword evidence="1" id="KW-0472">Membrane</keyword>
<reference evidence="2 3" key="1">
    <citation type="submission" date="2019-03" db="EMBL/GenBank/DDBJ databases">
        <title>Luteimonas zhaokaii sp.nov., isolated from the rectal contents of Plateau pika in Yushu, Qinghai Province, China.</title>
        <authorList>
            <person name="Zhang G."/>
        </authorList>
    </citation>
    <scope>NUCLEOTIDE SEQUENCE [LARGE SCALE GENOMIC DNA]</scope>
    <source>
        <strain evidence="2 3">B9</strain>
    </source>
</reference>
<dbReference type="Proteomes" id="UP000294796">
    <property type="component" value="Unassembled WGS sequence"/>
</dbReference>
<keyword evidence="3" id="KW-1185">Reference proteome</keyword>
<name>A0A4R5TTR2_9GAMM</name>
<feature type="transmembrane region" description="Helical" evidence="1">
    <location>
        <begin position="7"/>
        <end position="26"/>
    </location>
</feature>
<accession>A0A4R5TTR2</accession>
<dbReference type="EMBL" id="SMTF01000005">
    <property type="protein sequence ID" value="TDK24399.1"/>
    <property type="molecule type" value="Genomic_DNA"/>
</dbReference>
<feature type="transmembrane region" description="Helical" evidence="1">
    <location>
        <begin position="112"/>
        <end position="129"/>
    </location>
</feature>
<evidence type="ECO:0000256" key="1">
    <source>
        <dbReference type="SAM" id="Phobius"/>
    </source>
</evidence>
<proteinExistence type="predicted"/>
<dbReference type="OrthoDB" id="1143964at2"/>
<feature type="transmembrane region" description="Helical" evidence="1">
    <location>
        <begin position="55"/>
        <end position="74"/>
    </location>
</feature>
<evidence type="ECO:0000313" key="2">
    <source>
        <dbReference type="EMBL" id="TDK24399.1"/>
    </source>
</evidence>
<comment type="caution">
    <text evidence="2">The sequence shown here is derived from an EMBL/GenBank/DDBJ whole genome shotgun (WGS) entry which is preliminary data.</text>
</comment>
<protein>
    <recommendedName>
        <fullName evidence="4">Sugar transporter</fullName>
    </recommendedName>
</protein>
<dbReference type="AlphaFoldDB" id="A0A4R5TTR2"/>
<sequence length="139" mass="15266">MKPPPWFWVVAVLALLWNLLGAWMFWQNLAMTPEALAALPDAQRQVTLARPHWTFVPFGIGTLGGVLGALGLLLRRRWAVPVLLLSLLGIAVLFAAMYAATPVWALTGVRGAVFPIVLVLIGGLLWLYARKSAARGWLR</sequence>
<keyword evidence="1" id="KW-1133">Transmembrane helix</keyword>